<dbReference type="RefSeq" id="WP_128563564.1">
    <property type="nucleotide sequence ID" value="NZ_BPQH01000035.1"/>
</dbReference>
<protein>
    <recommendedName>
        <fullName evidence="3">N,N-dimethylformamidase beta subunit-like C-terminal domain-containing protein</fullName>
    </recommendedName>
</protein>
<keyword evidence="5" id="KW-1185">Reference proteome</keyword>
<dbReference type="EMBL" id="BPQH01000035">
    <property type="protein sequence ID" value="GJD53698.1"/>
    <property type="molecule type" value="Genomic_DNA"/>
</dbReference>
<evidence type="ECO:0000256" key="2">
    <source>
        <dbReference type="SAM" id="Phobius"/>
    </source>
</evidence>
<reference evidence="4" key="2">
    <citation type="submission" date="2021-08" db="EMBL/GenBank/DDBJ databases">
        <authorList>
            <person name="Tani A."/>
            <person name="Ola A."/>
            <person name="Ogura Y."/>
            <person name="Katsura K."/>
            <person name="Hayashi T."/>
        </authorList>
    </citation>
    <scope>NUCLEOTIDE SEQUENCE</scope>
    <source>
        <strain evidence="4">KCTC 52305</strain>
    </source>
</reference>
<reference evidence="4" key="1">
    <citation type="journal article" date="2021" name="Front. Microbiol.">
        <title>Comprehensive Comparative Genomics and Phenotyping of Methylobacterium Species.</title>
        <authorList>
            <person name="Alessa O."/>
            <person name="Ogura Y."/>
            <person name="Fujitani Y."/>
            <person name="Takami H."/>
            <person name="Hayashi T."/>
            <person name="Sahin N."/>
            <person name="Tani A."/>
        </authorList>
    </citation>
    <scope>NUCLEOTIDE SEQUENCE</scope>
    <source>
        <strain evidence="4">KCTC 52305</strain>
    </source>
</reference>
<proteinExistence type="predicted"/>
<dbReference type="InterPro" id="IPR046540">
    <property type="entry name" value="DMFA2_C"/>
</dbReference>
<dbReference type="Pfam" id="PF20254">
    <property type="entry name" value="DMFA2_C"/>
    <property type="match status" value="1"/>
</dbReference>
<dbReference type="Gene3D" id="2.60.40.650">
    <property type="match status" value="1"/>
</dbReference>
<evidence type="ECO:0000256" key="1">
    <source>
        <dbReference type="SAM" id="MobiDB-lite"/>
    </source>
</evidence>
<gene>
    <name evidence="4" type="ORF">OPKNFCMD_6475</name>
</gene>
<evidence type="ECO:0000259" key="3">
    <source>
        <dbReference type="Pfam" id="PF20254"/>
    </source>
</evidence>
<comment type="caution">
    <text evidence="4">The sequence shown here is derived from an EMBL/GenBank/DDBJ whole genome shotgun (WGS) entry which is preliminary data.</text>
</comment>
<dbReference type="InterPro" id="IPR014756">
    <property type="entry name" value="Ig_E-set"/>
</dbReference>
<feature type="domain" description="N,N-dimethylformamidase beta subunit-like C-terminal" evidence="3">
    <location>
        <begin position="75"/>
        <end position="473"/>
    </location>
</feature>
<organism evidence="4 5">
    <name type="scientific">Methylobacterium crusticola</name>
    <dbReference type="NCBI Taxonomy" id="1697972"/>
    <lineage>
        <taxon>Bacteria</taxon>
        <taxon>Pseudomonadati</taxon>
        <taxon>Pseudomonadota</taxon>
        <taxon>Alphaproteobacteria</taxon>
        <taxon>Hyphomicrobiales</taxon>
        <taxon>Methylobacteriaceae</taxon>
        <taxon>Methylobacterium</taxon>
    </lineage>
</organism>
<feature type="region of interest" description="Disordered" evidence="1">
    <location>
        <begin position="325"/>
        <end position="346"/>
    </location>
</feature>
<sequence>MIVLALCLVDEARCWAAGESVRSVVDENALEGTPAALWDVDGAGDPTIQGFATDISINRGETVRFKVTTDASAFRVEIYRVGYYRGAGARKVADIGEAETFAVRQPECLKQAETGLVDCGNWQVSASWDVPARSRSGVYVARIIRSDTSGASHIMFVVRDDDGGSGILLQTSDTTWQAYNDYGGNSLYEGEPAGRAYKVSYNRPLIVRGSEYRRTSFWANEYPMIRWLEANGYDVSYLSGVDTARRGHLIRRHKLFVSSGHDEYWSGDQRDNVEAARDAGVNLAFFSGNSVFWKTRWEPSIDASGREYRTLVCYKETHAGEKIDPSPLATGTWRDPRFSPPNDSARPENALKGTIYVANCCRFDAVTVSADQAKARFWRNTGLDTLSRSQSVLVGLRTVGFEWDSDLDNGSRPAGLVRLSSTRLDVEAALRDFGSNYGSDTVTHNVTLFRHKSGSLVFAAGTTLWGWALDATHDDPDKQSAPTDLRLQQATVNLLADMSLFPASPNGALVVTQAPPDTVPPVASIRSPRTLEDHMFHLPVSVSGSATDQGGVPAGIEVSVDGGANWHPANGVSDWSYTFTPDRRSFVSILARAVDDSGNLQPVPTSVTIKVSGFARLIYAGLVGLVLGCGALLLAFVARRRRLLAKRRMMGL</sequence>
<accession>A0ABQ4R7M6</accession>
<dbReference type="Proteomes" id="UP001055167">
    <property type="component" value="Unassembled WGS sequence"/>
</dbReference>
<evidence type="ECO:0000313" key="5">
    <source>
        <dbReference type="Proteomes" id="UP001055167"/>
    </source>
</evidence>
<evidence type="ECO:0000313" key="4">
    <source>
        <dbReference type="EMBL" id="GJD53698.1"/>
    </source>
</evidence>
<keyword evidence="2" id="KW-1133">Transmembrane helix</keyword>
<keyword evidence="2" id="KW-0472">Membrane</keyword>
<name>A0ABQ4R7M6_9HYPH</name>
<dbReference type="SUPFAM" id="SSF81296">
    <property type="entry name" value="E set domains"/>
    <property type="match status" value="1"/>
</dbReference>
<feature type="transmembrane region" description="Helical" evidence="2">
    <location>
        <begin position="617"/>
        <end position="638"/>
    </location>
</feature>
<keyword evidence="2" id="KW-0812">Transmembrane</keyword>